<gene>
    <name evidence="2" type="ORF">SAMN05216337_103576</name>
</gene>
<accession>A0A1G7FX93</accession>
<sequence>MPIERSTAVVLAGLLLATALILAQPAAAQSSADHSAKWGPLFRSQVTKCWRKPAPVGDEAANIKLVLEIRLTREGSLAEQPSVSSQNSPAVSDYSQAYRKSALQAITLCQPYSLPAEYYDEWKYFMPVFLETPSPPGGKGKPAAGELDKRKLSICRGC</sequence>
<proteinExistence type="predicted"/>
<protein>
    <recommendedName>
        <fullName evidence="4">Cell envelope integrity protein TolA</fullName>
    </recommendedName>
</protein>
<keyword evidence="1" id="KW-0732">Signal</keyword>
<evidence type="ECO:0000256" key="1">
    <source>
        <dbReference type="SAM" id="SignalP"/>
    </source>
</evidence>
<feature type="chain" id="PRO_5011466393" description="Cell envelope integrity protein TolA" evidence="1">
    <location>
        <begin position="29"/>
        <end position="158"/>
    </location>
</feature>
<evidence type="ECO:0000313" key="2">
    <source>
        <dbReference type="EMBL" id="SDE80513.1"/>
    </source>
</evidence>
<reference evidence="2 3" key="1">
    <citation type="submission" date="2016-10" db="EMBL/GenBank/DDBJ databases">
        <authorList>
            <person name="de Groot N.N."/>
        </authorList>
    </citation>
    <scope>NUCLEOTIDE SEQUENCE [LARGE SCALE GENOMIC DNA]</scope>
    <source>
        <strain evidence="2 3">R5</strain>
    </source>
</reference>
<dbReference type="RefSeq" id="WP_092087599.1">
    <property type="nucleotide sequence ID" value="NZ_FMZW01000035.1"/>
</dbReference>
<organism evidence="2 3">
    <name type="scientific">Bradyrhizobium brasilense</name>
    <dbReference type="NCBI Taxonomy" id="1419277"/>
    <lineage>
        <taxon>Bacteria</taxon>
        <taxon>Pseudomonadati</taxon>
        <taxon>Pseudomonadota</taxon>
        <taxon>Alphaproteobacteria</taxon>
        <taxon>Hyphomicrobiales</taxon>
        <taxon>Nitrobacteraceae</taxon>
        <taxon>Bradyrhizobium</taxon>
    </lineage>
</organism>
<dbReference type="Proteomes" id="UP000199245">
    <property type="component" value="Unassembled WGS sequence"/>
</dbReference>
<evidence type="ECO:0008006" key="4">
    <source>
        <dbReference type="Google" id="ProtNLM"/>
    </source>
</evidence>
<evidence type="ECO:0000313" key="3">
    <source>
        <dbReference type="Proteomes" id="UP000199245"/>
    </source>
</evidence>
<feature type="signal peptide" evidence="1">
    <location>
        <begin position="1"/>
        <end position="28"/>
    </location>
</feature>
<name>A0A1G7FX93_9BRAD</name>
<dbReference type="SUPFAM" id="SSF74653">
    <property type="entry name" value="TolA/TonB C-terminal domain"/>
    <property type="match status" value="1"/>
</dbReference>
<dbReference type="Gene3D" id="3.30.1150.10">
    <property type="match status" value="1"/>
</dbReference>
<dbReference type="EMBL" id="FMZW01000035">
    <property type="protein sequence ID" value="SDE80513.1"/>
    <property type="molecule type" value="Genomic_DNA"/>
</dbReference>
<dbReference type="AlphaFoldDB" id="A0A1G7FX93"/>